<dbReference type="Proteomes" id="UP000006352">
    <property type="component" value="Unassembled WGS sequence"/>
</dbReference>
<keyword evidence="2" id="KW-1185">Reference proteome</keyword>
<dbReference type="SUPFAM" id="SSF52058">
    <property type="entry name" value="L domain-like"/>
    <property type="match status" value="1"/>
</dbReference>
<dbReference type="Gene3D" id="3.80.10.10">
    <property type="entry name" value="Ribonuclease Inhibitor"/>
    <property type="match status" value="1"/>
</dbReference>
<dbReference type="HOGENOM" id="CLU_696463_0_0_1"/>
<dbReference type="STRING" id="599839.J4GL70"/>
<evidence type="ECO:0000313" key="2">
    <source>
        <dbReference type="Proteomes" id="UP000006352"/>
    </source>
</evidence>
<evidence type="ECO:0000313" key="1">
    <source>
        <dbReference type="EMBL" id="CCL99715.1"/>
    </source>
</evidence>
<gene>
    <name evidence="1" type="ORF">FIBRA_01737</name>
</gene>
<protein>
    <recommendedName>
        <fullName evidence="3">F-box domain-containing protein</fullName>
    </recommendedName>
</protein>
<name>J4GL70_9APHY</name>
<sequence length="430" mass="48145">MDSSWLWATVRVTAHTPLEALRLQLERSRIRPLDLHIRFEASKESLTQPTPVSFALSVLDILLDHLPRWRQLRIVSPFPKLVGAMLARLGGTGLRAPILEVLEVDCPFHSILLGGNPNGYPRPFPGGAPRLQHIRLDHCGFSLSADEPFPQLTSFEIASAPWTLVDLHSLATTSPRLTYLSVRSSYKLEANVELHFPALRFLKIGDYFQNDTILRVLHAPALEVLQIEEMEIEHYSLAGRYIDALRGETYEGTPQGKFPRLRSLRLHMTGRPEEPSPLIVGARLGEFLGLFPSIVHLAFAGFHVHAFAQGFLELMQAPSVLSSPAAGVLPRLEHLTLGTDQEHESAAFVNGWGPLLFDMVRAIVVARRAAGRPLKKVQVPPPVLVRLRRVLGTRLMLKRLEQLPGVDLEGVQMPFTSDVWLGYRWALRVH</sequence>
<organism evidence="1 2">
    <name type="scientific">Fibroporia radiculosa</name>
    <dbReference type="NCBI Taxonomy" id="599839"/>
    <lineage>
        <taxon>Eukaryota</taxon>
        <taxon>Fungi</taxon>
        <taxon>Dikarya</taxon>
        <taxon>Basidiomycota</taxon>
        <taxon>Agaricomycotina</taxon>
        <taxon>Agaricomycetes</taxon>
        <taxon>Polyporales</taxon>
        <taxon>Fibroporiaceae</taxon>
        <taxon>Fibroporia</taxon>
    </lineage>
</organism>
<dbReference type="EMBL" id="HE796948">
    <property type="protein sequence ID" value="CCL99715.1"/>
    <property type="molecule type" value="Genomic_DNA"/>
</dbReference>
<dbReference type="InParanoid" id="J4GL70"/>
<dbReference type="GeneID" id="24094626"/>
<reference evidence="1 2" key="1">
    <citation type="journal article" date="2012" name="Appl. Environ. Microbiol.">
        <title>Short-read sequencing for genomic analysis of the brown rot fungus Fibroporia radiculosa.</title>
        <authorList>
            <person name="Tang J.D."/>
            <person name="Perkins A.D."/>
            <person name="Sonstegard T.S."/>
            <person name="Schroeder S.G."/>
            <person name="Burgess S.C."/>
            <person name="Diehl S.V."/>
        </authorList>
    </citation>
    <scope>NUCLEOTIDE SEQUENCE [LARGE SCALE GENOMIC DNA]</scope>
    <source>
        <strain evidence="1 2">TFFH 294</strain>
    </source>
</reference>
<dbReference type="OrthoDB" id="2884925at2759"/>
<dbReference type="InterPro" id="IPR032675">
    <property type="entry name" value="LRR_dom_sf"/>
</dbReference>
<evidence type="ECO:0008006" key="3">
    <source>
        <dbReference type="Google" id="ProtNLM"/>
    </source>
</evidence>
<dbReference type="RefSeq" id="XP_012178998.1">
    <property type="nucleotide sequence ID" value="XM_012323608.1"/>
</dbReference>
<dbReference type="AlphaFoldDB" id="J4GL70"/>
<proteinExistence type="predicted"/>
<accession>J4GL70</accession>